<feature type="domain" description="Enoyl reductase (ER)" evidence="10">
    <location>
        <begin position="17"/>
        <end position="332"/>
    </location>
</feature>
<keyword evidence="5" id="KW-0809">Transit peptide</keyword>
<evidence type="ECO:0000256" key="8">
    <source>
        <dbReference type="ARBA" id="ARBA00023160"/>
    </source>
</evidence>
<reference evidence="11 12" key="1">
    <citation type="submission" date="2020-12" db="EMBL/GenBank/DDBJ databases">
        <title>Sulforoseuscoccus oceanibium gen. nov., sp. nov., a representative of the phylum Verrucomicrobia with special cytoplasmic membrane, and proposal of Sulforoseuscoccusaceae fam. nov.</title>
        <authorList>
            <person name="Xi F."/>
        </authorList>
    </citation>
    <scope>NUCLEOTIDE SEQUENCE [LARGE SCALE GENOMIC DNA]</scope>
    <source>
        <strain evidence="11 12">T37</strain>
    </source>
</reference>
<dbReference type="SUPFAM" id="SSF51735">
    <property type="entry name" value="NAD(P)-binding Rossmann-fold domains"/>
    <property type="match status" value="1"/>
</dbReference>
<dbReference type="AlphaFoldDB" id="A0A6B3L8A3"/>
<dbReference type="KEGG" id="soa:G3M56_005130"/>
<evidence type="ECO:0000256" key="9">
    <source>
        <dbReference type="ARBA" id="ARBA00038963"/>
    </source>
</evidence>
<proteinExistence type="inferred from homology"/>
<name>A0A6B3L8A3_9BACT</name>
<keyword evidence="8" id="KW-0275">Fatty acid biosynthesis</keyword>
<dbReference type="Pfam" id="PF00107">
    <property type="entry name" value="ADH_zinc_N"/>
    <property type="match status" value="1"/>
</dbReference>
<evidence type="ECO:0000259" key="10">
    <source>
        <dbReference type="SMART" id="SM00829"/>
    </source>
</evidence>
<dbReference type="GO" id="GO:0141148">
    <property type="term" value="F:enoyl-[acyl-carrier-protein] reductase (NADPH) activity"/>
    <property type="evidence" value="ECO:0007669"/>
    <property type="project" value="UniProtKB-EC"/>
</dbReference>
<dbReference type="SMART" id="SM00829">
    <property type="entry name" value="PKS_ER"/>
    <property type="match status" value="1"/>
</dbReference>
<evidence type="ECO:0000313" key="12">
    <source>
        <dbReference type="Proteomes" id="UP000475117"/>
    </source>
</evidence>
<dbReference type="PANTHER" id="PTHR43981">
    <property type="entry name" value="ENOYL-[ACYL-CARRIER-PROTEIN] REDUCTASE, MITOCHONDRIAL"/>
    <property type="match status" value="1"/>
</dbReference>
<evidence type="ECO:0000256" key="1">
    <source>
        <dbReference type="ARBA" id="ARBA00010371"/>
    </source>
</evidence>
<sequence>MIQSRLIATELTPAPTGLDLVRNDLPTTPPPGHLRVKVLASAINPADINYLEGQYGDRPELPARLGMEGIATVIAHAPDTLPTPEAPVPAIGSQVIFIRRCGCWADILDVTPEDVLKVPTNLTPEQGALLKVNPMTALRMLSDFADLNPGDWVMQNAANSSVGECVIQIAKKLGLRTVNVVRREGLQQPLTSLGADAVIVDSKNTKDELMEITAGNAPKLGLNAVGGDSALRMMDCLANRGTMVTYGAMSRRAIKVPNGMLIFKQLRLEGFWVTKWIAAQKRARLETDYASLAQWMTDGSLRTTVSQTFPLSAYEQAFTNAKQDRRGGKVLFIPSAG</sequence>
<dbReference type="InterPro" id="IPR036291">
    <property type="entry name" value="NAD(P)-bd_dom_sf"/>
</dbReference>
<gene>
    <name evidence="11" type="ORF">G3M56_005130</name>
</gene>
<dbReference type="InterPro" id="IPR011032">
    <property type="entry name" value="GroES-like_sf"/>
</dbReference>
<keyword evidence="6" id="KW-0560">Oxidoreductase</keyword>
<organism evidence="11 12">
    <name type="scientific">Sulfuriroseicoccus oceanibius</name>
    <dbReference type="NCBI Taxonomy" id="2707525"/>
    <lineage>
        <taxon>Bacteria</taxon>
        <taxon>Pseudomonadati</taxon>
        <taxon>Verrucomicrobiota</taxon>
        <taxon>Verrucomicrobiia</taxon>
        <taxon>Verrucomicrobiales</taxon>
        <taxon>Verrucomicrobiaceae</taxon>
        <taxon>Sulfuriroseicoccus</taxon>
    </lineage>
</organism>
<dbReference type="InterPro" id="IPR013149">
    <property type="entry name" value="ADH-like_C"/>
</dbReference>
<dbReference type="EMBL" id="CP066776">
    <property type="protein sequence ID" value="QQL45963.1"/>
    <property type="molecule type" value="Genomic_DNA"/>
</dbReference>
<keyword evidence="4" id="KW-0521">NADP</keyword>
<dbReference type="CDD" id="cd08290">
    <property type="entry name" value="ETR"/>
    <property type="match status" value="1"/>
</dbReference>
<evidence type="ECO:0000256" key="4">
    <source>
        <dbReference type="ARBA" id="ARBA00022857"/>
    </source>
</evidence>
<evidence type="ECO:0000256" key="7">
    <source>
        <dbReference type="ARBA" id="ARBA00023098"/>
    </source>
</evidence>
<evidence type="ECO:0000256" key="2">
    <source>
        <dbReference type="ARBA" id="ARBA00022516"/>
    </source>
</evidence>
<keyword evidence="12" id="KW-1185">Reference proteome</keyword>
<dbReference type="InterPro" id="IPR051034">
    <property type="entry name" value="Mito_Enoyl-ACP_Reductase"/>
</dbReference>
<dbReference type="Proteomes" id="UP000475117">
    <property type="component" value="Chromosome"/>
</dbReference>
<dbReference type="Pfam" id="PF08240">
    <property type="entry name" value="ADH_N"/>
    <property type="match status" value="1"/>
</dbReference>
<accession>A0A6B3L8A3</accession>
<dbReference type="EC" id="1.3.1.104" evidence="9"/>
<evidence type="ECO:0000256" key="3">
    <source>
        <dbReference type="ARBA" id="ARBA00022832"/>
    </source>
</evidence>
<dbReference type="InterPro" id="IPR020843">
    <property type="entry name" value="ER"/>
</dbReference>
<dbReference type="Gene3D" id="3.40.50.720">
    <property type="entry name" value="NAD(P)-binding Rossmann-like Domain"/>
    <property type="match status" value="1"/>
</dbReference>
<dbReference type="InterPro" id="IPR013154">
    <property type="entry name" value="ADH-like_N"/>
</dbReference>
<evidence type="ECO:0000256" key="6">
    <source>
        <dbReference type="ARBA" id="ARBA00023002"/>
    </source>
</evidence>
<evidence type="ECO:0000256" key="5">
    <source>
        <dbReference type="ARBA" id="ARBA00022946"/>
    </source>
</evidence>
<dbReference type="Gene3D" id="3.90.180.10">
    <property type="entry name" value="Medium-chain alcohol dehydrogenases, catalytic domain"/>
    <property type="match status" value="1"/>
</dbReference>
<dbReference type="RefSeq" id="WP_164364132.1">
    <property type="nucleotide sequence ID" value="NZ_CP066776.1"/>
</dbReference>
<protein>
    <recommendedName>
        <fullName evidence="9">enoyl-[acyl-carrier-protein] reductase</fullName>
        <ecNumber evidence="9">1.3.1.104</ecNumber>
    </recommendedName>
</protein>
<dbReference type="SUPFAM" id="SSF50129">
    <property type="entry name" value="GroES-like"/>
    <property type="match status" value="1"/>
</dbReference>
<keyword evidence="3" id="KW-0276">Fatty acid metabolism</keyword>
<dbReference type="PANTHER" id="PTHR43981:SF1">
    <property type="entry name" value="ENOYL-[ACYL-CARRIER-PROTEIN] REDUCTASE, MITOCHONDRIAL"/>
    <property type="match status" value="1"/>
</dbReference>
<keyword evidence="2" id="KW-0444">Lipid biosynthesis</keyword>
<keyword evidence="7" id="KW-0443">Lipid metabolism</keyword>
<comment type="similarity">
    <text evidence="1">Belongs to the zinc-containing alcohol dehydrogenase family. Quinone oxidoreductase subfamily.</text>
</comment>
<evidence type="ECO:0000313" key="11">
    <source>
        <dbReference type="EMBL" id="QQL45963.1"/>
    </source>
</evidence>
<dbReference type="GO" id="GO:0006633">
    <property type="term" value="P:fatty acid biosynthetic process"/>
    <property type="evidence" value="ECO:0007669"/>
    <property type="project" value="UniProtKB-KW"/>
</dbReference>